<feature type="region of interest" description="Disordered" evidence="1">
    <location>
        <begin position="96"/>
        <end position="127"/>
    </location>
</feature>
<reference evidence="2 3" key="1">
    <citation type="submission" date="2013-11" db="EMBL/GenBank/DDBJ databases">
        <title>The Damaraland mole rat (Fukomys damarensis) genome and evolution of African mole rats.</title>
        <authorList>
            <person name="Gladyshev V.N."/>
            <person name="Fang X."/>
        </authorList>
    </citation>
    <scope>NUCLEOTIDE SEQUENCE [LARGE SCALE GENOMIC DNA]</scope>
    <source>
        <tissue evidence="2">Liver</tissue>
    </source>
</reference>
<feature type="region of interest" description="Disordered" evidence="1">
    <location>
        <begin position="1"/>
        <end position="33"/>
    </location>
</feature>
<evidence type="ECO:0000313" key="2">
    <source>
        <dbReference type="EMBL" id="KFO26603.1"/>
    </source>
</evidence>
<dbReference type="Proteomes" id="UP000028990">
    <property type="component" value="Unassembled WGS sequence"/>
</dbReference>
<accession>A0A091D7Y6</accession>
<feature type="compositionally biased region" description="Polar residues" evidence="1">
    <location>
        <begin position="14"/>
        <end position="28"/>
    </location>
</feature>
<organism evidence="2 3">
    <name type="scientific">Fukomys damarensis</name>
    <name type="common">Damaraland mole rat</name>
    <name type="synonym">Cryptomys damarensis</name>
    <dbReference type="NCBI Taxonomy" id="885580"/>
    <lineage>
        <taxon>Eukaryota</taxon>
        <taxon>Metazoa</taxon>
        <taxon>Chordata</taxon>
        <taxon>Craniata</taxon>
        <taxon>Vertebrata</taxon>
        <taxon>Euteleostomi</taxon>
        <taxon>Mammalia</taxon>
        <taxon>Eutheria</taxon>
        <taxon>Euarchontoglires</taxon>
        <taxon>Glires</taxon>
        <taxon>Rodentia</taxon>
        <taxon>Hystricomorpha</taxon>
        <taxon>Bathyergidae</taxon>
        <taxon>Fukomys</taxon>
    </lineage>
</organism>
<dbReference type="AlphaFoldDB" id="A0A091D7Y6"/>
<sequence>MEGPAPGPAGHPEVSQNMTGSSDNTQPGPVSLGKRVLGRVCMGQSKVMNELGYGKNHRAILTLPGTQLALGEAALASVQRTLGLIPSKMRRHTLKDPGDIKILNNNNDKDNAIKTKQREEYEYRNET</sequence>
<proteinExistence type="predicted"/>
<keyword evidence="3" id="KW-1185">Reference proteome</keyword>
<protein>
    <submittedName>
        <fullName evidence="2">Uncharacterized protein</fullName>
    </submittedName>
</protein>
<evidence type="ECO:0000256" key="1">
    <source>
        <dbReference type="SAM" id="MobiDB-lite"/>
    </source>
</evidence>
<dbReference type="EMBL" id="KN123144">
    <property type="protein sequence ID" value="KFO26603.1"/>
    <property type="molecule type" value="Genomic_DNA"/>
</dbReference>
<feature type="compositionally biased region" description="Basic and acidic residues" evidence="1">
    <location>
        <begin position="107"/>
        <end position="127"/>
    </location>
</feature>
<evidence type="ECO:0000313" key="3">
    <source>
        <dbReference type="Proteomes" id="UP000028990"/>
    </source>
</evidence>
<name>A0A091D7Y6_FUKDA</name>
<gene>
    <name evidence="2" type="ORF">H920_12002</name>
</gene>